<name>A0A645CUA7_9ZZZZ</name>
<comment type="caution">
    <text evidence="2">The sequence shown here is derived from an EMBL/GenBank/DDBJ whole genome shotgun (WGS) entry which is preliminary data.</text>
</comment>
<dbReference type="EMBL" id="VSSQ01030244">
    <property type="protein sequence ID" value="MPM80696.1"/>
    <property type="molecule type" value="Genomic_DNA"/>
</dbReference>
<feature type="domain" description="Large polyvalent protein associated" evidence="1">
    <location>
        <begin position="1"/>
        <end position="69"/>
    </location>
</feature>
<accession>A0A645CUA7</accession>
<dbReference type="InterPro" id="IPR040809">
    <property type="entry name" value="LPD28"/>
</dbReference>
<evidence type="ECO:0000259" key="1">
    <source>
        <dbReference type="Pfam" id="PF18843"/>
    </source>
</evidence>
<sequence>MPEGWYAYDLRGSDYDPGEPVTVEPNVVVNHAGSVLTHEKINIPGEGFLRLGNSLDFLDEHLTLQVYCEKHDIPYPANNQTFKLRPASKSEAGLFYAMTPEKDAELGCIGHVRMDFGHSGKEFWHTWQPRGDESLNSPEFKQELGEVVDALRKTVLKDLSAMSSYCYNHGGEISGGGRQNYGYVVDTDRYRYCLRCNPQPGDYQAYLTCFDKRQQELRQEPPVIGKVSFASGETLAYTDPAIFLQVIRDELPYKPTSGFQYEVLTDDPTVRKGADDILYDLFGEENPRPLDDYGLTQRGREALKNAENPNLPHSYRWFVVENFACEGETRHDTDSLTGAIDRFNGLACDSKRLCVTKDDVATVYLAIAQDGETHLDEGWRDNPRFAADSTVQEADARLQLSIAGLELSGPTMTMGGM</sequence>
<evidence type="ECO:0000313" key="2">
    <source>
        <dbReference type="EMBL" id="MPM80696.1"/>
    </source>
</evidence>
<dbReference type="Pfam" id="PF18843">
    <property type="entry name" value="LPD28"/>
    <property type="match status" value="1"/>
</dbReference>
<organism evidence="2">
    <name type="scientific">bioreactor metagenome</name>
    <dbReference type="NCBI Taxonomy" id="1076179"/>
    <lineage>
        <taxon>unclassified sequences</taxon>
        <taxon>metagenomes</taxon>
        <taxon>ecological metagenomes</taxon>
    </lineage>
</organism>
<protein>
    <recommendedName>
        <fullName evidence="1">Large polyvalent protein associated domain-containing protein</fullName>
    </recommendedName>
</protein>
<reference evidence="2" key="1">
    <citation type="submission" date="2019-08" db="EMBL/GenBank/DDBJ databases">
        <authorList>
            <person name="Kucharzyk K."/>
            <person name="Murdoch R.W."/>
            <person name="Higgins S."/>
            <person name="Loffler F."/>
        </authorList>
    </citation>
    <scope>NUCLEOTIDE SEQUENCE</scope>
</reference>
<proteinExistence type="predicted"/>
<gene>
    <name evidence="2" type="ORF">SDC9_127746</name>
</gene>
<dbReference type="AlphaFoldDB" id="A0A645CUA7"/>